<evidence type="ECO:0000313" key="3">
    <source>
        <dbReference type="Proteomes" id="UP000001399"/>
    </source>
</evidence>
<organism evidence="2 3">
    <name type="scientific">Rhodomicrobium vannielii (strain ATCC 17100 / DSM 162 / LMG 4299 / NCIMB 10020 / ATH 3.1.1)</name>
    <dbReference type="NCBI Taxonomy" id="648757"/>
    <lineage>
        <taxon>Bacteria</taxon>
        <taxon>Pseudomonadati</taxon>
        <taxon>Pseudomonadota</taxon>
        <taxon>Alphaproteobacteria</taxon>
        <taxon>Hyphomicrobiales</taxon>
        <taxon>Hyphomicrobiaceae</taxon>
        <taxon>Rhodomicrobium</taxon>
    </lineage>
</organism>
<dbReference type="STRING" id="648757.Rvan_0544"/>
<keyword evidence="3" id="KW-1185">Reference proteome</keyword>
<evidence type="ECO:0000313" key="2">
    <source>
        <dbReference type="EMBL" id="ADP69825.1"/>
    </source>
</evidence>
<gene>
    <name evidence="2" type="ordered locus">Rvan_0544</name>
</gene>
<reference evidence="3" key="1">
    <citation type="journal article" date="2011" name="J. Bacteriol.">
        <title>Genome sequences of eight morphologically diverse alphaproteobacteria.</title>
        <authorList>
            <consortium name="US DOE Joint Genome Institute"/>
            <person name="Brown P.J."/>
            <person name="Kysela D.T."/>
            <person name="Buechlein A."/>
            <person name="Hemmerich C."/>
            <person name="Brun Y.V."/>
        </authorList>
    </citation>
    <scope>NUCLEOTIDE SEQUENCE [LARGE SCALE GENOMIC DNA]</scope>
    <source>
        <strain evidence="3">ATCC 17100 / ATH 3.1.1 / DSM 162 / LMG 4299</strain>
    </source>
</reference>
<dbReference type="AlphaFoldDB" id="E3HYT4"/>
<evidence type="ECO:0000256" key="1">
    <source>
        <dbReference type="SAM" id="MobiDB-lite"/>
    </source>
</evidence>
<proteinExistence type="predicted"/>
<dbReference type="EMBL" id="CP002292">
    <property type="protein sequence ID" value="ADP69825.1"/>
    <property type="molecule type" value="Genomic_DNA"/>
</dbReference>
<feature type="region of interest" description="Disordered" evidence="1">
    <location>
        <begin position="1"/>
        <end position="28"/>
    </location>
</feature>
<name>E3HYT4_RHOVT</name>
<accession>E3HYT4</accession>
<dbReference type="HOGENOM" id="CLU_2791299_0_0_5"/>
<protein>
    <submittedName>
        <fullName evidence="2">Uncharacterized protein</fullName>
    </submittedName>
</protein>
<dbReference type="KEGG" id="rva:Rvan_0544"/>
<dbReference type="Proteomes" id="UP000001399">
    <property type="component" value="Chromosome"/>
</dbReference>
<sequence length="68" mass="7604">MFRAAMHRATPGASPRQGANARGRVGPSISRRKWKVGVYQQRSTRIAFLSPCANFRYIRRTSPSNGIV</sequence>